<keyword evidence="2" id="KW-0413">Isomerase</keyword>
<dbReference type="Proteomes" id="UP000677913">
    <property type="component" value="Unassembled WGS sequence"/>
</dbReference>
<evidence type="ECO:0000259" key="1">
    <source>
        <dbReference type="Pfam" id="PF01168"/>
    </source>
</evidence>
<accession>A0A8J7WT98</accession>
<comment type="caution">
    <text evidence="2">The sequence shown here is derived from an EMBL/GenBank/DDBJ whole genome shotgun (WGS) entry which is preliminary data.</text>
</comment>
<organism evidence="2 3">
    <name type="scientific">Actinocrinis puniceicyclus</name>
    <dbReference type="NCBI Taxonomy" id="977794"/>
    <lineage>
        <taxon>Bacteria</taxon>
        <taxon>Bacillati</taxon>
        <taxon>Actinomycetota</taxon>
        <taxon>Actinomycetes</taxon>
        <taxon>Catenulisporales</taxon>
        <taxon>Actinospicaceae</taxon>
        <taxon>Actinocrinis</taxon>
    </lineage>
</organism>
<dbReference type="SUPFAM" id="SSF51419">
    <property type="entry name" value="PLP-binding barrel"/>
    <property type="match status" value="1"/>
</dbReference>
<gene>
    <name evidence="2" type="ORF">KGA66_17150</name>
</gene>
<evidence type="ECO:0000313" key="2">
    <source>
        <dbReference type="EMBL" id="MBS2964789.1"/>
    </source>
</evidence>
<name>A0A8J7WT98_9ACTN</name>
<proteinExistence type="predicted"/>
<dbReference type="Pfam" id="PF01168">
    <property type="entry name" value="Ala_racemase_N"/>
    <property type="match status" value="1"/>
</dbReference>
<dbReference type="Gene3D" id="3.20.20.10">
    <property type="entry name" value="Alanine racemase"/>
    <property type="match status" value="1"/>
</dbReference>
<evidence type="ECO:0000313" key="3">
    <source>
        <dbReference type="Proteomes" id="UP000677913"/>
    </source>
</evidence>
<dbReference type="GO" id="GO:0008784">
    <property type="term" value="F:alanine racemase activity"/>
    <property type="evidence" value="ECO:0007669"/>
    <property type="project" value="UniProtKB-EC"/>
</dbReference>
<dbReference type="EC" id="5.1.1.1" evidence="2"/>
<protein>
    <submittedName>
        <fullName evidence="2">Alanine racemase</fullName>
        <ecNumber evidence="2">5.1.1.1</ecNumber>
    </submittedName>
</protein>
<keyword evidence="3" id="KW-1185">Reference proteome</keyword>
<dbReference type="AlphaFoldDB" id="A0A8J7WT98"/>
<sequence length="325" mass="35247">MLETEPDLVPVAKGNGYGFTVPVLARAAAGLGVDQLAVGTAQEATAVLGCFAGDVIILEPHLEGAEPAFNDSRIVRTATTVDAVRKLAGQRMIIDCRSSLLRQGLARQDLALAAQALGGQQVDGFSLHLPLDRPASTDPADETRVWVRALGQAGFRVETIYVSHLSRAEIAALERACPGTRFRPRIGTQLWLGAPDAVEARATVLDAFPVQRGDRIGYRQNRSRQDGWVVVVSGGTVQGVGLEAPRTLRGLLPRAKELLRSGLAAANRTRSPFTWKGRKQWFAEPPHMLVSMLYLPRQVEPPEPGSELCADLRHTSTHFDQVVMR</sequence>
<feature type="domain" description="Alanine racemase N-terminal" evidence="1">
    <location>
        <begin position="5"/>
        <end position="135"/>
    </location>
</feature>
<dbReference type="EMBL" id="JAGSXH010000060">
    <property type="protein sequence ID" value="MBS2964789.1"/>
    <property type="molecule type" value="Genomic_DNA"/>
</dbReference>
<dbReference type="InterPro" id="IPR029066">
    <property type="entry name" value="PLP-binding_barrel"/>
</dbReference>
<dbReference type="InterPro" id="IPR001608">
    <property type="entry name" value="Ala_racemase_N"/>
</dbReference>
<reference evidence="2" key="1">
    <citation type="submission" date="2021-04" db="EMBL/GenBank/DDBJ databases">
        <title>Genome based classification of Actinospica acidithermotolerans sp. nov., an actinobacterium isolated from an Indonesian hot spring.</title>
        <authorList>
            <person name="Kusuma A.B."/>
            <person name="Putra K.E."/>
            <person name="Nafisah S."/>
            <person name="Loh J."/>
            <person name="Nouioui I."/>
            <person name="Goodfellow M."/>
        </authorList>
    </citation>
    <scope>NUCLEOTIDE SEQUENCE</scope>
    <source>
        <strain evidence="2">DSM 45618</strain>
    </source>
</reference>
<dbReference type="RefSeq" id="WP_211469149.1">
    <property type="nucleotide sequence ID" value="NZ_JAGSXH010000060.1"/>
</dbReference>